<organism evidence="8 9">
    <name type="scientific">Canna indica</name>
    <name type="common">Indian-shot</name>
    <dbReference type="NCBI Taxonomy" id="4628"/>
    <lineage>
        <taxon>Eukaryota</taxon>
        <taxon>Viridiplantae</taxon>
        <taxon>Streptophyta</taxon>
        <taxon>Embryophyta</taxon>
        <taxon>Tracheophyta</taxon>
        <taxon>Spermatophyta</taxon>
        <taxon>Magnoliopsida</taxon>
        <taxon>Liliopsida</taxon>
        <taxon>Zingiberales</taxon>
        <taxon>Cannaceae</taxon>
        <taxon>Canna</taxon>
    </lineage>
</organism>
<evidence type="ECO:0000259" key="7">
    <source>
        <dbReference type="Pfam" id="PF03168"/>
    </source>
</evidence>
<keyword evidence="4 6" id="KW-0472">Membrane</keyword>
<dbReference type="GO" id="GO:0009506">
    <property type="term" value="C:plasmodesma"/>
    <property type="evidence" value="ECO:0007669"/>
    <property type="project" value="TreeGrafter"/>
</dbReference>
<evidence type="ECO:0000256" key="6">
    <source>
        <dbReference type="SAM" id="Phobius"/>
    </source>
</evidence>
<proteinExistence type="predicted"/>
<dbReference type="Pfam" id="PF03168">
    <property type="entry name" value="LEA_2"/>
    <property type="match status" value="1"/>
</dbReference>
<dbReference type="AlphaFoldDB" id="A0AAQ3L2E6"/>
<feature type="domain" description="Late embryogenesis abundant protein LEA-2 subgroup" evidence="7">
    <location>
        <begin position="284"/>
        <end position="384"/>
    </location>
</feature>
<evidence type="ECO:0000256" key="1">
    <source>
        <dbReference type="ARBA" id="ARBA00004167"/>
    </source>
</evidence>
<feature type="compositionally biased region" description="Low complexity" evidence="5">
    <location>
        <begin position="78"/>
        <end position="92"/>
    </location>
</feature>
<evidence type="ECO:0000256" key="2">
    <source>
        <dbReference type="ARBA" id="ARBA00022692"/>
    </source>
</evidence>
<feature type="region of interest" description="Disordered" evidence="5">
    <location>
        <begin position="36"/>
        <end position="123"/>
    </location>
</feature>
<dbReference type="GO" id="GO:0098542">
    <property type="term" value="P:defense response to other organism"/>
    <property type="evidence" value="ECO:0007669"/>
    <property type="project" value="InterPro"/>
</dbReference>
<dbReference type="InterPro" id="IPR004864">
    <property type="entry name" value="LEA_2"/>
</dbReference>
<name>A0AAQ3L2E6_9LILI</name>
<dbReference type="EMBL" id="CP136897">
    <property type="protein sequence ID" value="WOL17722.1"/>
    <property type="molecule type" value="Genomic_DNA"/>
</dbReference>
<reference evidence="8 9" key="1">
    <citation type="submission" date="2023-10" db="EMBL/GenBank/DDBJ databases">
        <title>Chromosome-scale genome assembly provides insights into flower coloration mechanisms of Canna indica.</title>
        <authorList>
            <person name="Li C."/>
        </authorList>
    </citation>
    <scope>NUCLEOTIDE SEQUENCE [LARGE SCALE GENOMIC DNA]</scope>
    <source>
        <tissue evidence="8">Flower</tissue>
    </source>
</reference>
<keyword evidence="3 6" id="KW-1133">Transmembrane helix</keyword>
<dbReference type="Proteomes" id="UP001327560">
    <property type="component" value="Chromosome 8"/>
</dbReference>
<accession>A0AAQ3L2E6</accession>
<feature type="compositionally biased region" description="Low complexity" evidence="5">
    <location>
        <begin position="100"/>
        <end position="110"/>
    </location>
</feature>
<evidence type="ECO:0000256" key="3">
    <source>
        <dbReference type="ARBA" id="ARBA00022989"/>
    </source>
</evidence>
<protein>
    <recommendedName>
        <fullName evidence="7">Late embryogenesis abundant protein LEA-2 subgroup domain-containing protein</fullName>
    </recommendedName>
</protein>
<dbReference type="PANTHER" id="PTHR31415:SF4">
    <property type="entry name" value="NDR1_HIN1-LIKE PROTEIN 3"/>
    <property type="match status" value="1"/>
</dbReference>
<comment type="subcellular location">
    <subcellularLocation>
        <location evidence="1">Membrane</location>
        <topology evidence="1">Single-pass membrane protein</topology>
    </subcellularLocation>
</comment>
<evidence type="ECO:0000313" key="8">
    <source>
        <dbReference type="EMBL" id="WOL17722.1"/>
    </source>
</evidence>
<feature type="region of interest" description="Disordered" evidence="5">
    <location>
        <begin position="1"/>
        <end position="22"/>
    </location>
</feature>
<dbReference type="PANTHER" id="PTHR31415">
    <property type="entry name" value="OS05G0367900 PROTEIN"/>
    <property type="match status" value="1"/>
</dbReference>
<dbReference type="GO" id="GO:0005886">
    <property type="term" value="C:plasma membrane"/>
    <property type="evidence" value="ECO:0007669"/>
    <property type="project" value="TreeGrafter"/>
</dbReference>
<feature type="compositionally biased region" description="Pro residues" evidence="5">
    <location>
        <begin position="46"/>
        <end position="57"/>
    </location>
</feature>
<dbReference type="InterPro" id="IPR044839">
    <property type="entry name" value="NDR1-like"/>
</dbReference>
<keyword evidence="9" id="KW-1185">Reference proteome</keyword>
<evidence type="ECO:0000256" key="5">
    <source>
        <dbReference type="SAM" id="MobiDB-lite"/>
    </source>
</evidence>
<sequence length="409" mass="45578">MKSQLSIYTRSNPRPSSQPLQSIHLTQINLNPPFQLITSSFHHHPPPPPPLPQPPLPLIDGVRPDGDPVGSPVAWRSAVAPKEAARPAAPRGGQPPSPAAPTWAGDSSAGSAGGGCTRQQGRCQPRGTQVVFNDHGFVKRFRAAVVRKLPCSSPSLFVPKLLYIKFTTSHPFFHHHPPLLFLIAIDMADSKQGHLNGAYYGPPIPPQQHYRSTGSRSSCGPCCLLCTLFKFLLSIVIILGIIVLVLWLVFRPNELKAHVDSASLTQFNFSTANNNLEYDLSLDLSIRNPNKRISIYYDYLEAQPFYHGDRFGFTNALPTFYQGHKNTTVLRPVFRGSQILFGDSVATTYAREKGEGYYYVDVKLHTKLRVKVWIFKIHYRRPHIDCTLKLPVPGTNGSFQRTKCDVHVF</sequence>
<evidence type="ECO:0000313" key="9">
    <source>
        <dbReference type="Proteomes" id="UP001327560"/>
    </source>
</evidence>
<keyword evidence="2 6" id="KW-0812">Transmembrane</keyword>
<gene>
    <name evidence="8" type="ORF">Cni_G26515</name>
</gene>
<evidence type="ECO:0000256" key="4">
    <source>
        <dbReference type="ARBA" id="ARBA00023136"/>
    </source>
</evidence>
<feature type="transmembrane region" description="Helical" evidence="6">
    <location>
        <begin position="228"/>
        <end position="250"/>
    </location>
</feature>